<dbReference type="InterPro" id="IPR004839">
    <property type="entry name" value="Aminotransferase_I/II_large"/>
</dbReference>
<evidence type="ECO:0000313" key="7">
    <source>
        <dbReference type="EMBL" id="RKR93764.1"/>
    </source>
</evidence>
<evidence type="ECO:0000256" key="4">
    <source>
        <dbReference type="ARBA" id="ARBA00023125"/>
    </source>
</evidence>
<dbReference type="Gene3D" id="3.40.640.10">
    <property type="entry name" value="Type I PLP-dependent aspartate aminotransferase-like (Major domain)"/>
    <property type="match status" value="1"/>
</dbReference>
<dbReference type="PANTHER" id="PTHR46577">
    <property type="entry name" value="HTH-TYPE TRANSCRIPTIONAL REGULATORY PROTEIN GABR"/>
    <property type="match status" value="1"/>
</dbReference>
<comment type="similarity">
    <text evidence="1">In the C-terminal section; belongs to the class-I pyridoxal-phosphate-dependent aminotransferase family.</text>
</comment>
<dbReference type="RefSeq" id="WP_062796846.1">
    <property type="nucleotide sequence ID" value="NZ_CBCRXS010000001.1"/>
</dbReference>
<name>A0A495JZQ6_WILMA</name>
<dbReference type="SUPFAM" id="SSF46785">
    <property type="entry name" value="Winged helix' DNA-binding domain"/>
    <property type="match status" value="1"/>
</dbReference>
<dbReference type="GO" id="GO:0003700">
    <property type="term" value="F:DNA-binding transcription factor activity"/>
    <property type="evidence" value="ECO:0007669"/>
    <property type="project" value="InterPro"/>
</dbReference>
<dbReference type="Gene3D" id="3.90.1150.10">
    <property type="entry name" value="Aspartate Aminotransferase, domain 1"/>
    <property type="match status" value="1"/>
</dbReference>
<organism evidence="7 8">
    <name type="scientific">Williamsia marianensis</name>
    <dbReference type="NCBI Taxonomy" id="85044"/>
    <lineage>
        <taxon>Bacteria</taxon>
        <taxon>Bacillati</taxon>
        <taxon>Actinomycetota</taxon>
        <taxon>Actinomycetes</taxon>
        <taxon>Mycobacteriales</taxon>
        <taxon>Nocardiaceae</taxon>
        <taxon>Williamsia</taxon>
    </lineage>
</organism>
<dbReference type="Gene3D" id="1.10.10.10">
    <property type="entry name" value="Winged helix-like DNA-binding domain superfamily/Winged helix DNA-binding domain"/>
    <property type="match status" value="1"/>
</dbReference>
<sequence>MYNDSGVSVLTESLRALITQSTPGTRLPSVRTLQEQHRVSPNSVQRVLRDLATEGLVDVRPGAGSFVAAAAPPRSPADTSWQESVLGARMPPELSRTLDLWRVPGSEVVRLKGGYLDDELLPHAALDAAMTRAIKRSRSWGRYPIEGSPELRRWFASEIDGIHASEVIVTAGGQTALSVAVRALIRPGESVIVESPTYTGLIAIVRSHGAEVIPVPMDSEGIRTDLLADAISRTGSRLLVVQPAFANPSGVTLAAHRRRQIIELAEQHSLFVIEDDYARYLGIDGDPPPPLTAQDPNGHVVHIRSLTKPVGPGMRVAALCARGPALARLRAAKMLDDFYVAGPVQEAAVEFLNSPAWPRHNRQVRRALGQRRDALLGSLARLIPQIEVAAVPRGGMHLWVRLPDGLDDRDVAAAAHAEGVMVGEGTPWFPAESDHSHLRLTFGETPVPVIGEAVSRLAKVFR</sequence>
<accession>A0A495JZQ6</accession>
<protein>
    <submittedName>
        <fullName evidence="7">DNA-binding transcriptional MocR family regulator</fullName>
    </submittedName>
</protein>
<dbReference type="InterPro" id="IPR036390">
    <property type="entry name" value="WH_DNA-bd_sf"/>
</dbReference>
<dbReference type="EMBL" id="RBKV01000001">
    <property type="protein sequence ID" value="RKR93764.1"/>
    <property type="molecule type" value="Genomic_DNA"/>
</dbReference>
<dbReference type="Pfam" id="PF00155">
    <property type="entry name" value="Aminotran_1_2"/>
    <property type="match status" value="1"/>
</dbReference>
<dbReference type="InterPro" id="IPR015421">
    <property type="entry name" value="PyrdxlP-dep_Trfase_major"/>
</dbReference>
<proteinExistence type="inferred from homology"/>
<keyword evidence="5" id="KW-0804">Transcription</keyword>
<dbReference type="InterPro" id="IPR015424">
    <property type="entry name" value="PyrdxlP-dep_Trfase"/>
</dbReference>
<dbReference type="OrthoDB" id="9802328at2"/>
<dbReference type="AlphaFoldDB" id="A0A495JZQ6"/>
<dbReference type="SMART" id="SM00345">
    <property type="entry name" value="HTH_GNTR"/>
    <property type="match status" value="1"/>
</dbReference>
<dbReference type="CDD" id="cd07377">
    <property type="entry name" value="WHTH_GntR"/>
    <property type="match status" value="1"/>
</dbReference>
<evidence type="ECO:0000259" key="6">
    <source>
        <dbReference type="PROSITE" id="PS50949"/>
    </source>
</evidence>
<reference evidence="7 8" key="1">
    <citation type="submission" date="2018-10" db="EMBL/GenBank/DDBJ databases">
        <title>Sequencing the genomes of 1000 actinobacteria strains.</title>
        <authorList>
            <person name="Klenk H.-P."/>
        </authorList>
    </citation>
    <scope>NUCLEOTIDE SEQUENCE [LARGE SCALE GENOMIC DNA]</scope>
    <source>
        <strain evidence="7 8">DSM 44343</strain>
    </source>
</reference>
<dbReference type="InterPro" id="IPR036388">
    <property type="entry name" value="WH-like_DNA-bd_sf"/>
</dbReference>
<gene>
    <name evidence="7" type="ORF">DFJ75_0550</name>
</gene>
<dbReference type="PROSITE" id="PS50949">
    <property type="entry name" value="HTH_GNTR"/>
    <property type="match status" value="1"/>
</dbReference>
<evidence type="ECO:0000256" key="5">
    <source>
        <dbReference type="ARBA" id="ARBA00023163"/>
    </source>
</evidence>
<dbReference type="InterPro" id="IPR015422">
    <property type="entry name" value="PyrdxlP-dep_Trfase_small"/>
</dbReference>
<keyword evidence="3" id="KW-0805">Transcription regulation</keyword>
<evidence type="ECO:0000256" key="1">
    <source>
        <dbReference type="ARBA" id="ARBA00005384"/>
    </source>
</evidence>
<keyword evidence="4 7" id="KW-0238">DNA-binding</keyword>
<comment type="caution">
    <text evidence="7">The sequence shown here is derived from an EMBL/GenBank/DDBJ whole genome shotgun (WGS) entry which is preliminary data.</text>
</comment>
<feature type="domain" description="HTH gntR-type" evidence="6">
    <location>
        <begin position="3"/>
        <end position="70"/>
    </location>
</feature>
<dbReference type="GO" id="GO:0003677">
    <property type="term" value="F:DNA binding"/>
    <property type="evidence" value="ECO:0007669"/>
    <property type="project" value="UniProtKB-KW"/>
</dbReference>
<dbReference type="CDD" id="cd00609">
    <property type="entry name" value="AAT_like"/>
    <property type="match status" value="1"/>
</dbReference>
<dbReference type="GO" id="GO:0030170">
    <property type="term" value="F:pyridoxal phosphate binding"/>
    <property type="evidence" value="ECO:0007669"/>
    <property type="project" value="InterPro"/>
</dbReference>
<dbReference type="InterPro" id="IPR051446">
    <property type="entry name" value="HTH_trans_reg/aminotransferase"/>
</dbReference>
<dbReference type="PANTHER" id="PTHR46577:SF2">
    <property type="entry name" value="TRANSCRIPTIONAL REGULATORY PROTEIN"/>
    <property type="match status" value="1"/>
</dbReference>
<evidence type="ECO:0000313" key="8">
    <source>
        <dbReference type="Proteomes" id="UP000274762"/>
    </source>
</evidence>
<evidence type="ECO:0000256" key="2">
    <source>
        <dbReference type="ARBA" id="ARBA00022898"/>
    </source>
</evidence>
<dbReference type="Pfam" id="PF00392">
    <property type="entry name" value="GntR"/>
    <property type="match status" value="1"/>
</dbReference>
<dbReference type="SUPFAM" id="SSF53383">
    <property type="entry name" value="PLP-dependent transferases"/>
    <property type="match status" value="1"/>
</dbReference>
<dbReference type="InterPro" id="IPR000524">
    <property type="entry name" value="Tscrpt_reg_HTH_GntR"/>
</dbReference>
<dbReference type="Proteomes" id="UP000274762">
    <property type="component" value="Unassembled WGS sequence"/>
</dbReference>
<keyword evidence="2" id="KW-0663">Pyridoxal phosphate</keyword>
<evidence type="ECO:0000256" key="3">
    <source>
        <dbReference type="ARBA" id="ARBA00023015"/>
    </source>
</evidence>